<reference evidence="2" key="1">
    <citation type="submission" date="2023-08" db="EMBL/GenBank/DDBJ databases">
        <title>A de novo genome assembly of Solanum verrucosum Schlechtendal, a Mexican diploid species geographically isolated from the other diploid A-genome species in potato relatives.</title>
        <authorList>
            <person name="Hosaka K."/>
        </authorList>
    </citation>
    <scope>NUCLEOTIDE SEQUENCE</scope>
    <source>
        <tissue evidence="2">Young leaves</tissue>
    </source>
</reference>
<dbReference type="InterPro" id="IPR036397">
    <property type="entry name" value="RNaseH_sf"/>
</dbReference>
<dbReference type="EMBL" id="CP133613">
    <property type="protein sequence ID" value="WMV13392.1"/>
    <property type="molecule type" value="Genomic_DNA"/>
</dbReference>
<name>A0AAF0PYM8_SOLVR</name>
<feature type="domain" description="Integrase catalytic" evidence="1">
    <location>
        <begin position="152"/>
        <end position="311"/>
    </location>
</feature>
<dbReference type="AlphaFoldDB" id="A0AAF0PYM8"/>
<keyword evidence="3" id="KW-1185">Reference proteome</keyword>
<dbReference type="GO" id="GO:0015074">
    <property type="term" value="P:DNA integration"/>
    <property type="evidence" value="ECO:0007669"/>
    <property type="project" value="InterPro"/>
</dbReference>
<dbReference type="SUPFAM" id="SSF53098">
    <property type="entry name" value="Ribonuclease H-like"/>
    <property type="match status" value="1"/>
</dbReference>
<dbReference type="Gene3D" id="3.30.420.10">
    <property type="entry name" value="Ribonuclease H-like superfamily/Ribonuclease H"/>
    <property type="match status" value="1"/>
</dbReference>
<evidence type="ECO:0000313" key="2">
    <source>
        <dbReference type="EMBL" id="WMV13392.1"/>
    </source>
</evidence>
<dbReference type="Pfam" id="PF00665">
    <property type="entry name" value="rve"/>
    <property type="match status" value="1"/>
</dbReference>
<proteinExistence type="predicted"/>
<dbReference type="InterPro" id="IPR041588">
    <property type="entry name" value="Integrase_H2C2"/>
</dbReference>
<dbReference type="InterPro" id="IPR052160">
    <property type="entry name" value="Gypsy_RT_Integrase-like"/>
</dbReference>
<dbReference type="GO" id="GO:0003676">
    <property type="term" value="F:nucleic acid binding"/>
    <property type="evidence" value="ECO:0007669"/>
    <property type="project" value="InterPro"/>
</dbReference>
<protein>
    <recommendedName>
        <fullName evidence="1">Integrase catalytic domain-containing protein</fullName>
    </recommendedName>
</protein>
<evidence type="ECO:0000259" key="1">
    <source>
        <dbReference type="PROSITE" id="PS50994"/>
    </source>
</evidence>
<dbReference type="Pfam" id="PF17921">
    <property type="entry name" value="Integrase_H2C2"/>
    <property type="match status" value="1"/>
</dbReference>
<dbReference type="InterPro" id="IPR001584">
    <property type="entry name" value="Integrase_cat-core"/>
</dbReference>
<organism evidence="2 3">
    <name type="scientific">Solanum verrucosum</name>
    <dbReference type="NCBI Taxonomy" id="315347"/>
    <lineage>
        <taxon>Eukaryota</taxon>
        <taxon>Viridiplantae</taxon>
        <taxon>Streptophyta</taxon>
        <taxon>Embryophyta</taxon>
        <taxon>Tracheophyta</taxon>
        <taxon>Spermatophyta</taxon>
        <taxon>Magnoliopsida</taxon>
        <taxon>eudicotyledons</taxon>
        <taxon>Gunneridae</taxon>
        <taxon>Pentapetalae</taxon>
        <taxon>asterids</taxon>
        <taxon>lamiids</taxon>
        <taxon>Solanales</taxon>
        <taxon>Solanaceae</taxon>
        <taxon>Solanoideae</taxon>
        <taxon>Solaneae</taxon>
        <taxon>Solanum</taxon>
    </lineage>
</organism>
<dbReference type="PANTHER" id="PTHR47266">
    <property type="entry name" value="ENDONUCLEASE-RELATED"/>
    <property type="match status" value="1"/>
</dbReference>
<dbReference type="Gene3D" id="1.10.340.70">
    <property type="match status" value="1"/>
</dbReference>
<dbReference type="PROSITE" id="PS50994">
    <property type="entry name" value="INTEGRASE"/>
    <property type="match status" value="1"/>
</dbReference>
<dbReference type="Proteomes" id="UP001234989">
    <property type="component" value="Chromosome 2"/>
</dbReference>
<gene>
    <name evidence="2" type="ORF">MTR67_006777</name>
</gene>
<accession>A0AAF0PYM8</accession>
<evidence type="ECO:0000313" key="3">
    <source>
        <dbReference type="Proteomes" id="UP001234989"/>
    </source>
</evidence>
<sequence length="456" mass="52596">MAKKDAKPRLIRWVLLLQEFDFVVKDKNGTKNQVVDHLSRLEEEVMLKLGDRAEINDVFPNEQDEPYLYRSCADGIICRCDPEVEMLSVLEACHSSPVGGHHSCIRTAHKILQCGYYWPTIHQDAHDFAKSCDRCQRERGISKRQELHMNHILVIELFDVWGIDFMGPFVSSYGMKYILVVVDYVSKWVEAVALSNNEGKSVTAFLKKNIFSRFGTPRAIISDGGSHFCNKLFKALPEKYGVCHNVATPYHPQTSGQVEVSNREIKQILAKTVNANRTDWSRKLDDALWAYRTAYKTPIVMSPYQLVNGKSCHLPVELEHKAMWAMKKLNLDWCAASNQRMNDLNMLDEFRLKSYESSALYKEKMKRYHDQRIEKREVVVGDLVLLFNSRLRLFPGKLKSKWTGPFLLTKVLPHGVVEFENRDGTRFMVNGQRIKIYLGNAEIVQEVIEAYNLDKV</sequence>
<dbReference type="InterPro" id="IPR012337">
    <property type="entry name" value="RNaseH-like_sf"/>
</dbReference>